<comment type="cofactor">
    <cofactor evidence="4">
        <name>Zn(2+)</name>
        <dbReference type="ChEBI" id="CHEBI:29105"/>
    </cofactor>
</comment>
<dbReference type="EC" id="4.2.1.1" evidence="4"/>
<evidence type="ECO:0000313" key="8">
    <source>
        <dbReference type="Proteomes" id="UP000694380"/>
    </source>
</evidence>
<protein>
    <recommendedName>
        <fullName evidence="4">Carbonic anhydrase</fullName>
        <ecNumber evidence="4">4.2.1.1</ecNumber>
    </recommendedName>
</protein>
<dbReference type="InterPro" id="IPR036398">
    <property type="entry name" value="CA_dom_sf"/>
</dbReference>
<dbReference type="AlphaFoldDB" id="A0A8C3IFQ6"/>
<keyword evidence="4" id="KW-0456">Lyase</keyword>
<dbReference type="Gene3D" id="3.10.200.10">
    <property type="entry name" value="Alpha carbonic anhydrase"/>
    <property type="match status" value="1"/>
</dbReference>
<dbReference type="PANTHER" id="PTHR18952">
    <property type="entry name" value="CARBONIC ANHYDRASE"/>
    <property type="match status" value="1"/>
</dbReference>
<dbReference type="GO" id="GO:0004089">
    <property type="term" value="F:carbonate dehydratase activity"/>
    <property type="evidence" value="ECO:0007669"/>
    <property type="project" value="UniProtKB-UniRule"/>
</dbReference>
<dbReference type="Ensembl" id="ENSCPBT00000039039.1">
    <property type="protein sequence ID" value="ENSCPBP00000033223.1"/>
    <property type="gene ID" value="ENSCPBG00000023261.1"/>
</dbReference>
<keyword evidence="2 4" id="KW-0479">Metal-binding</keyword>
<proteinExistence type="inferred from homology"/>
<dbReference type="InterPro" id="IPR001148">
    <property type="entry name" value="CA_dom"/>
</dbReference>
<dbReference type="GO" id="GO:0008270">
    <property type="term" value="F:zinc ion binding"/>
    <property type="evidence" value="ECO:0007669"/>
    <property type="project" value="UniProtKB-UniRule"/>
</dbReference>
<evidence type="ECO:0000313" key="7">
    <source>
        <dbReference type="Ensembl" id="ENSCPBP00000033223.1"/>
    </source>
</evidence>
<comment type="catalytic activity">
    <reaction evidence="4">
        <text>hydrogencarbonate + H(+) = CO2 + H2O</text>
        <dbReference type="Rhea" id="RHEA:10748"/>
        <dbReference type="ChEBI" id="CHEBI:15377"/>
        <dbReference type="ChEBI" id="CHEBI:15378"/>
        <dbReference type="ChEBI" id="CHEBI:16526"/>
        <dbReference type="ChEBI" id="CHEBI:17544"/>
        <dbReference type="EC" id="4.2.1.1"/>
    </reaction>
</comment>
<dbReference type="PROSITE" id="PS00162">
    <property type="entry name" value="ALPHA_CA_1"/>
    <property type="match status" value="1"/>
</dbReference>
<accession>A0A8C3IFQ6</accession>
<dbReference type="SUPFAM" id="SSF51069">
    <property type="entry name" value="Carbonic anhydrase"/>
    <property type="match status" value="1"/>
</dbReference>
<keyword evidence="3 4" id="KW-0862">Zinc</keyword>
<feature type="region of interest" description="Disordered" evidence="5">
    <location>
        <begin position="1"/>
        <end position="53"/>
    </location>
</feature>
<reference evidence="7" key="3">
    <citation type="submission" date="2025-09" db="UniProtKB">
        <authorList>
            <consortium name="Ensembl"/>
        </authorList>
    </citation>
    <scope>IDENTIFICATION</scope>
</reference>
<comment type="function">
    <text evidence="4">Reversible hydration of carbon dioxide.</text>
</comment>
<dbReference type="Pfam" id="PF00194">
    <property type="entry name" value="Carb_anhydrase"/>
    <property type="match status" value="1"/>
</dbReference>
<keyword evidence="8" id="KW-1185">Reference proteome</keyword>
<comment type="similarity">
    <text evidence="1 4">Belongs to the alpha-carbonic anhydrase family.</text>
</comment>
<reference evidence="7" key="2">
    <citation type="submission" date="2025-08" db="UniProtKB">
        <authorList>
            <consortium name="Ensembl"/>
        </authorList>
    </citation>
    <scope>IDENTIFICATION</scope>
</reference>
<evidence type="ECO:0000256" key="1">
    <source>
        <dbReference type="ARBA" id="ARBA00010718"/>
    </source>
</evidence>
<organism evidence="7 8">
    <name type="scientific">Chrysemys picta bellii</name>
    <name type="common">Western painted turtle</name>
    <name type="synonym">Emys bellii</name>
    <dbReference type="NCBI Taxonomy" id="8478"/>
    <lineage>
        <taxon>Eukaryota</taxon>
        <taxon>Metazoa</taxon>
        <taxon>Chordata</taxon>
        <taxon>Craniata</taxon>
        <taxon>Vertebrata</taxon>
        <taxon>Euteleostomi</taxon>
        <taxon>Archelosauria</taxon>
        <taxon>Testudinata</taxon>
        <taxon>Testudines</taxon>
        <taxon>Cryptodira</taxon>
        <taxon>Durocryptodira</taxon>
        <taxon>Testudinoidea</taxon>
        <taxon>Emydidae</taxon>
        <taxon>Chrysemys</taxon>
    </lineage>
</organism>
<sequence length="305" mass="34548">MPRALQTNPPLPSEVNRLPQGSPAQRGRPRDAPRDTAGVETLPMADKSFIEKPEPFPQKEEALEWGYEEGVEWGLIFPDANGEYQSPINLNSREAKYDPSLLEVRLSPNYVVCRDCEVINDGHSIQIILKSKSVLVGGPLPRGHEFELHDVQFHWGRENQRGSEHTVNFKAFPMELHLIHWNSTLYSSIDEAVGKKHGIAIIALFVQGKSKTIPCFNPNSLLPDPLLRDYWVYEGSLTIPPCSESVTWILFRYPLTVSQLQIEEFRRLRTHVKGAELLEGCDGMLGDNFRPTQPLSDRVIRAAFQ</sequence>
<evidence type="ECO:0000256" key="2">
    <source>
        <dbReference type="ARBA" id="ARBA00022723"/>
    </source>
</evidence>
<dbReference type="PANTHER" id="PTHR18952:SF104">
    <property type="entry name" value="CARBONIC ANHYDRASE-RELATED PROTEIN"/>
    <property type="match status" value="1"/>
</dbReference>
<dbReference type="Proteomes" id="UP000694380">
    <property type="component" value="Chromosome 2"/>
</dbReference>
<feature type="domain" description="Alpha-carbonic anhydrase" evidence="6">
    <location>
        <begin position="63"/>
        <end position="304"/>
    </location>
</feature>
<dbReference type="GeneTree" id="ENSGT00940000158863"/>
<dbReference type="SMART" id="SM01057">
    <property type="entry name" value="Carb_anhydrase"/>
    <property type="match status" value="1"/>
</dbReference>
<reference evidence="7" key="1">
    <citation type="journal article" date="2015" name="Genome Biol. Evol.">
        <title>Physical Mapping and Refinement of the Painted Turtle Genome (Chrysemys picta) Inform Amniote Genome Evolution and Challenge Turtle-Bird Chromosomal Conservation.</title>
        <authorList>
            <person name="Badenhorst D."/>
            <person name="Hillier L.W."/>
            <person name="Literman R."/>
            <person name="Montiel E.E."/>
            <person name="Radhakrishnan S."/>
            <person name="Shen Y."/>
            <person name="Minx P."/>
            <person name="Janes D.E."/>
            <person name="Warren W.C."/>
            <person name="Edwards S.V."/>
            <person name="Valenzuela N."/>
        </authorList>
    </citation>
    <scope>NUCLEOTIDE SEQUENCE [LARGE SCALE GENOMIC DNA]</scope>
</reference>
<evidence type="ECO:0000259" key="6">
    <source>
        <dbReference type="PROSITE" id="PS51144"/>
    </source>
</evidence>
<dbReference type="InterPro" id="IPR023561">
    <property type="entry name" value="Carbonic_anhydrase_a-class"/>
</dbReference>
<gene>
    <name evidence="7" type="primary">CA8</name>
</gene>
<name>A0A8C3IFQ6_CHRPI</name>
<evidence type="ECO:0000256" key="4">
    <source>
        <dbReference type="RuleBase" id="RU367011"/>
    </source>
</evidence>
<dbReference type="InterPro" id="IPR018338">
    <property type="entry name" value="Carbonic_anhydrase_a-class_CS"/>
</dbReference>
<dbReference type="PROSITE" id="PS51144">
    <property type="entry name" value="ALPHA_CA_2"/>
    <property type="match status" value="1"/>
</dbReference>
<evidence type="ECO:0000256" key="5">
    <source>
        <dbReference type="SAM" id="MobiDB-lite"/>
    </source>
</evidence>
<evidence type="ECO:0000256" key="3">
    <source>
        <dbReference type="ARBA" id="ARBA00022833"/>
    </source>
</evidence>